<name>A0A371EEE7_MUCPR</name>
<dbReference type="InterPro" id="IPR036397">
    <property type="entry name" value="RNaseH_sf"/>
</dbReference>
<proteinExistence type="predicted"/>
<dbReference type="SUPFAM" id="SSF53098">
    <property type="entry name" value="Ribonuclease H-like"/>
    <property type="match status" value="1"/>
</dbReference>
<reference evidence="2" key="1">
    <citation type="submission" date="2018-05" db="EMBL/GenBank/DDBJ databases">
        <title>Draft genome of Mucuna pruriens seed.</title>
        <authorList>
            <person name="Nnadi N.E."/>
            <person name="Vos R."/>
            <person name="Hasami M.H."/>
            <person name="Devisetty U.K."/>
            <person name="Aguiy J.C."/>
        </authorList>
    </citation>
    <scope>NUCLEOTIDE SEQUENCE [LARGE SCALE GENOMIC DNA]</scope>
    <source>
        <strain evidence="2">JCA_2017</strain>
    </source>
</reference>
<sequence length="404" mass="46682">MDENKWMNQTTFDKENVVEHPCTFKEEMVRFRALLNSTSKPLGSYGLTMKVSKKKLITISNGDHVPIVRSSNVQLQSSLSLHNVLHVLKLANNLISIHRLIQDWNCAVTFFVLIELTTGRTMEFLKRKVTIPIRKICLLVNGQPQKLGQVLKFDFTINVLHIHCLESVESFKCDVCQFSKQHRALIFPSNNKSLEPFNLIHSDVWEPTSNSISRVKWFVSFIGDCTRVTWILLMKHKYEVCQIFVDFFRLIKNQFDKSIKRLWSNNGTEFVNHEFSKFLKDNGVIHELTCVNTLQQNGVAERKNRYLLEVGRALLFKIFVPNVYWGEAVLTATYLINKLPTRVLNGISPIKHMISFFPSSLLMLSLLKVMSLGFKCYHLSSLRLFVSLDVTFNETQSFFVSPPL</sequence>
<dbReference type="STRING" id="157652.A0A371EEE7"/>
<evidence type="ECO:0000259" key="1">
    <source>
        <dbReference type="PROSITE" id="PS50994"/>
    </source>
</evidence>
<evidence type="ECO:0000313" key="2">
    <source>
        <dbReference type="EMBL" id="RDX64412.1"/>
    </source>
</evidence>
<gene>
    <name evidence="2" type="ORF">CR513_57038</name>
</gene>
<dbReference type="InterPro" id="IPR012337">
    <property type="entry name" value="RNaseH-like_sf"/>
</dbReference>
<dbReference type="PANTHER" id="PTHR42648">
    <property type="entry name" value="TRANSPOSASE, PUTATIVE-RELATED"/>
    <property type="match status" value="1"/>
</dbReference>
<dbReference type="PROSITE" id="PS50994">
    <property type="entry name" value="INTEGRASE"/>
    <property type="match status" value="1"/>
</dbReference>
<dbReference type="OrthoDB" id="1749397at2759"/>
<organism evidence="2 3">
    <name type="scientific">Mucuna pruriens</name>
    <name type="common">Velvet bean</name>
    <name type="synonym">Dolichos pruriens</name>
    <dbReference type="NCBI Taxonomy" id="157652"/>
    <lineage>
        <taxon>Eukaryota</taxon>
        <taxon>Viridiplantae</taxon>
        <taxon>Streptophyta</taxon>
        <taxon>Embryophyta</taxon>
        <taxon>Tracheophyta</taxon>
        <taxon>Spermatophyta</taxon>
        <taxon>Magnoliopsida</taxon>
        <taxon>eudicotyledons</taxon>
        <taxon>Gunneridae</taxon>
        <taxon>Pentapetalae</taxon>
        <taxon>rosids</taxon>
        <taxon>fabids</taxon>
        <taxon>Fabales</taxon>
        <taxon>Fabaceae</taxon>
        <taxon>Papilionoideae</taxon>
        <taxon>50 kb inversion clade</taxon>
        <taxon>NPAAA clade</taxon>
        <taxon>indigoferoid/millettioid clade</taxon>
        <taxon>Phaseoleae</taxon>
        <taxon>Mucuna</taxon>
    </lineage>
</organism>
<evidence type="ECO:0000313" key="3">
    <source>
        <dbReference type="Proteomes" id="UP000257109"/>
    </source>
</evidence>
<protein>
    <recommendedName>
        <fullName evidence="1">Integrase catalytic domain-containing protein</fullName>
    </recommendedName>
</protein>
<dbReference type="Proteomes" id="UP000257109">
    <property type="component" value="Unassembled WGS sequence"/>
</dbReference>
<feature type="non-terminal residue" evidence="2">
    <location>
        <position position="1"/>
    </location>
</feature>
<dbReference type="GO" id="GO:0015074">
    <property type="term" value="P:DNA integration"/>
    <property type="evidence" value="ECO:0007669"/>
    <property type="project" value="InterPro"/>
</dbReference>
<comment type="caution">
    <text evidence="2">The sequence shown here is derived from an EMBL/GenBank/DDBJ whole genome shotgun (WGS) entry which is preliminary data.</text>
</comment>
<dbReference type="GO" id="GO:0003676">
    <property type="term" value="F:nucleic acid binding"/>
    <property type="evidence" value="ECO:0007669"/>
    <property type="project" value="InterPro"/>
</dbReference>
<dbReference type="AlphaFoldDB" id="A0A371EEE7"/>
<accession>A0A371EEE7</accession>
<dbReference type="Gene3D" id="3.30.420.10">
    <property type="entry name" value="Ribonuclease H-like superfamily/Ribonuclease H"/>
    <property type="match status" value="1"/>
</dbReference>
<dbReference type="InterPro" id="IPR001584">
    <property type="entry name" value="Integrase_cat-core"/>
</dbReference>
<dbReference type="EMBL" id="QJKJ01014396">
    <property type="protein sequence ID" value="RDX64412.1"/>
    <property type="molecule type" value="Genomic_DNA"/>
</dbReference>
<keyword evidence="3" id="KW-1185">Reference proteome</keyword>
<dbReference type="PANTHER" id="PTHR42648:SF22">
    <property type="entry name" value="REVERSE TRANSCRIPTASE TY1_COPIA-TYPE DOMAIN-CONTAINING PROTEIN"/>
    <property type="match status" value="1"/>
</dbReference>
<dbReference type="InterPro" id="IPR039537">
    <property type="entry name" value="Retrotran_Ty1/copia-like"/>
</dbReference>
<feature type="domain" description="Integrase catalytic" evidence="1">
    <location>
        <begin position="192"/>
        <end position="357"/>
    </location>
</feature>